<dbReference type="InterPro" id="IPR036259">
    <property type="entry name" value="MFS_trans_sf"/>
</dbReference>
<feature type="transmembrane region" description="Helical" evidence="5">
    <location>
        <begin position="171"/>
        <end position="189"/>
    </location>
</feature>
<feature type="transmembrane region" description="Helical" evidence="5">
    <location>
        <begin position="44"/>
        <end position="71"/>
    </location>
</feature>
<evidence type="ECO:0000256" key="4">
    <source>
        <dbReference type="ARBA" id="ARBA00023136"/>
    </source>
</evidence>
<dbReference type="InterPro" id="IPR005829">
    <property type="entry name" value="Sugar_transporter_CS"/>
</dbReference>
<dbReference type="PROSITE" id="PS00216">
    <property type="entry name" value="SUGAR_TRANSPORT_1"/>
    <property type="match status" value="1"/>
</dbReference>
<evidence type="ECO:0000259" key="6">
    <source>
        <dbReference type="PROSITE" id="PS50850"/>
    </source>
</evidence>
<dbReference type="NCBIfam" id="NF008586">
    <property type="entry name" value="PRK11551.1"/>
    <property type="match status" value="1"/>
</dbReference>
<feature type="domain" description="Major facilitator superfamily (MFS) profile" evidence="6">
    <location>
        <begin position="47"/>
        <end position="436"/>
    </location>
</feature>
<dbReference type="Pfam" id="PF07690">
    <property type="entry name" value="MFS_1"/>
    <property type="match status" value="1"/>
</dbReference>
<dbReference type="InterPro" id="IPR011701">
    <property type="entry name" value="MFS"/>
</dbReference>
<feature type="transmembrane region" description="Helical" evidence="5">
    <location>
        <begin position="113"/>
        <end position="132"/>
    </location>
</feature>
<feature type="transmembrane region" description="Helical" evidence="5">
    <location>
        <begin position="347"/>
        <end position="368"/>
    </location>
</feature>
<dbReference type="PROSITE" id="PS50850">
    <property type="entry name" value="MFS"/>
    <property type="match status" value="1"/>
</dbReference>
<dbReference type="InterPro" id="IPR020846">
    <property type="entry name" value="MFS_dom"/>
</dbReference>
<evidence type="ECO:0000256" key="5">
    <source>
        <dbReference type="SAM" id="Phobius"/>
    </source>
</evidence>
<feature type="transmembrane region" description="Helical" evidence="5">
    <location>
        <begin position="380"/>
        <end position="400"/>
    </location>
</feature>
<dbReference type="EMBL" id="JAXHPO010000025">
    <property type="protein sequence ID" value="MDY6550513.1"/>
    <property type="molecule type" value="Genomic_DNA"/>
</dbReference>
<accession>A0ABU5GJW7</accession>
<evidence type="ECO:0000256" key="1">
    <source>
        <dbReference type="ARBA" id="ARBA00004141"/>
    </source>
</evidence>
<evidence type="ECO:0000256" key="3">
    <source>
        <dbReference type="ARBA" id="ARBA00022989"/>
    </source>
</evidence>
<evidence type="ECO:0000313" key="7">
    <source>
        <dbReference type="EMBL" id="MDY6550513.1"/>
    </source>
</evidence>
<dbReference type="Proteomes" id="UP001284094">
    <property type="component" value="Unassembled WGS sequence"/>
</dbReference>
<dbReference type="PANTHER" id="PTHR23508">
    <property type="entry name" value="CARBOXYLIC ACID TRANSPORTER PROTEIN HOMOLOG"/>
    <property type="match status" value="1"/>
</dbReference>
<feature type="transmembrane region" description="Helical" evidence="5">
    <location>
        <begin position="12"/>
        <end position="32"/>
    </location>
</feature>
<keyword evidence="2 5" id="KW-0812">Transmembrane</keyword>
<comment type="caution">
    <text evidence="7">The sequence shown here is derived from an EMBL/GenBank/DDBJ whole genome shotgun (WGS) entry which is preliminary data.</text>
</comment>
<feature type="transmembrane region" description="Helical" evidence="5">
    <location>
        <begin position="406"/>
        <end position="432"/>
    </location>
</feature>
<feature type="transmembrane region" description="Helical" evidence="5">
    <location>
        <begin position="296"/>
        <end position="314"/>
    </location>
</feature>
<feature type="transmembrane region" description="Helical" evidence="5">
    <location>
        <begin position="201"/>
        <end position="220"/>
    </location>
</feature>
<dbReference type="SUPFAM" id="SSF103473">
    <property type="entry name" value="MFS general substrate transporter"/>
    <property type="match status" value="1"/>
</dbReference>
<gene>
    <name evidence="7" type="primary">mhpT</name>
    <name evidence="7" type="ORF">SKM48_07065</name>
</gene>
<organism evidence="7 8">
    <name type="scientific">Acinetobacter faecalis</name>
    <dbReference type="NCBI Taxonomy" id="2665161"/>
    <lineage>
        <taxon>Bacteria</taxon>
        <taxon>Pseudomonadati</taxon>
        <taxon>Pseudomonadota</taxon>
        <taxon>Gammaproteobacteria</taxon>
        <taxon>Moraxellales</taxon>
        <taxon>Moraxellaceae</taxon>
        <taxon>Acinetobacter</taxon>
    </lineage>
</organism>
<name>A0ABU5GJW7_9GAMM</name>
<feature type="transmembrane region" description="Helical" evidence="5">
    <location>
        <begin position="138"/>
        <end position="159"/>
    </location>
</feature>
<evidence type="ECO:0000313" key="8">
    <source>
        <dbReference type="Proteomes" id="UP001284094"/>
    </source>
</evidence>
<dbReference type="Gene3D" id="1.20.1250.20">
    <property type="entry name" value="MFS general substrate transporter like domains"/>
    <property type="match status" value="1"/>
</dbReference>
<comment type="subcellular location">
    <subcellularLocation>
        <location evidence="1">Membrane</location>
        <topology evidence="1">Multi-pass membrane protein</topology>
    </subcellularLocation>
</comment>
<sequence length="439" mass="46284">MLNSIPPIVSYSFISNLKMMGTFLTSSLSLTMDSVNHQSNKKHAIVTVAICFLIAVIEGLDIQAAGIAAAGIREHFGLDSSQLGIFFSVGILGLLPGALVGGRIADRIGRKTVLIWSVATFAVFTLCTVWVNSFGSLLAVRFLAGAGLGAAMPILITLASEAVSPQNRGRAVGLMYCGMPVGAAILSLVAATEFGSNWKNIFYLGGLLPIIVIPVMMWFLPESKEYLKAKDIAASAPADAAAQGSFKDLFNSQNLMRTLFIWTSYFFTLMVVYIMLSWLPSLFQELGFTRKEGATAQFYFMVSATIGTIILGMLTDRWKKAYVILLMYGGILAGLIALNAAGSLTQMYMASALVGAFVIGCQGVLYAFGGIVYPTTVRGTGIGVASAVGRIGAMLGPAIAGSLLTAGFGAAGVISAAIPCIIISAVVMLLLVRKMNTTN</sequence>
<dbReference type="PROSITE" id="PS00217">
    <property type="entry name" value="SUGAR_TRANSPORT_2"/>
    <property type="match status" value="1"/>
</dbReference>
<keyword evidence="8" id="KW-1185">Reference proteome</keyword>
<keyword evidence="4 5" id="KW-0472">Membrane</keyword>
<dbReference type="CDD" id="cd17365">
    <property type="entry name" value="MFS_PcaK_like"/>
    <property type="match status" value="1"/>
</dbReference>
<feature type="transmembrane region" description="Helical" evidence="5">
    <location>
        <begin position="259"/>
        <end position="276"/>
    </location>
</feature>
<reference evidence="7 8" key="1">
    <citation type="journal article" date="2024" name="Syst. Appl. Microbiol.">
        <title>Evidence for the occurrence of Acinetobacter faecalis in cattle feces and its emended description.</title>
        <authorList>
            <person name="Kyselkova M."/>
            <person name="Xanthopoulou K."/>
            <person name="Shestivska V."/>
            <person name="Spanelova P."/>
            <person name="Maixnerova M."/>
            <person name="Higgins P.G."/>
            <person name="Nemec A."/>
        </authorList>
    </citation>
    <scope>NUCLEOTIDE SEQUENCE [LARGE SCALE GENOMIC DNA]</scope>
    <source>
        <strain evidence="7 8">ANC 7225</strain>
    </source>
</reference>
<dbReference type="PANTHER" id="PTHR23508:SF10">
    <property type="entry name" value="CARBOXYLIC ACID TRANSPORTER PROTEIN HOMOLOG"/>
    <property type="match status" value="1"/>
</dbReference>
<feature type="transmembrane region" description="Helical" evidence="5">
    <location>
        <begin position="321"/>
        <end position="341"/>
    </location>
</feature>
<proteinExistence type="predicted"/>
<keyword evidence="3 5" id="KW-1133">Transmembrane helix</keyword>
<protein>
    <submittedName>
        <fullName evidence="7">3-(3-hydroxy-phenyl)propionate transporter MhpT</fullName>
    </submittedName>
</protein>
<feature type="transmembrane region" description="Helical" evidence="5">
    <location>
        <begin position="83"/>
        <end position="101"/>
    </location>
</feature>
<evidence type="ECO:0000256" key="2">
    <source>
        <dbReference type="ARBA" id="ARBA00022692"/>
    </source>
</evidence>